<dbReference type="GO" id="GO:0003677">
    <property type="term" value="F:DNA binding"/>
    <property type="evidence" value="ECO:0007669"/>
    <property type="project" value="UniProtKB-KW"/>
</dbReference>
<evidence type="ECO:0000313" key="6">
    <source>
        <dbReference type="Proteomes" id="UP000032702"/>
    </source>
</evidence>
<dbReference type="EMBL" id="AAMD01000090">
    <property type="protein sequence ID" value="EAU65193.1"/>
    <property type="molecule type" value="Genomic_DNA"/>
</dbReference>
<reference evidence="5 6" key="1">
    <citation type="submission" date="2006-04" db="EMBL/GenBank/DDBJ databases">
        <authorList>
            <person name="Nierman W.C."/>
        </authorList>
    </citation>
    <scope>NUCLEOTIDE SEQUENCE [LARGE SCALE GENOMIC DNA]</scope>
    <source>
        <strain evidence="5 6">DW4/3-1</strain>
    </source>
</reference>
<gene>
    <name evidence="5" type="ORF">STIAU_1164</name>
</gene>
<keyword evidence="3" id="KW-0804">Transcription</keyword>
<accession>Q08XI1</accession>
<dbReference type="InterPro" id="IPR036388">
    <property type="entry name" value="WH-like_DNA-bd_sf"/>
</dbReference>
<dbReference type="CDD" id="cd06170">
    <property type="entry name" value="LuxR_C_like"/>
    <property type="match status" value="1"/>
</dbReference>
<feature type="domain" description="HTH luxR-type" evidence="4">
    <location>
        <begin position="354"/>
        <end position="419"/>
    </location>
</feature>
<evidence type="ECO:0000256" key="1">
    <source>
        <dbReference type="ARBA" id="ARBA00023015"/>
    </source>
</evidence>
<dbReference type="PROSITE" id="PS00622">
    <property type="entry name" value="HTH_LUXR_1"/>
    <property type="match status" value="1"/>
</dbReference>
<dbReference type="PANTHER" id="PTHR44688:SF16">
    <property type="entry name" value="DNA-BINDING TRANSCRIPTIONAL ACTIVATOR DEVR_DOSR"/>
    <property type="match status" value="1"/>
</dbReference>
<dbReference type="PRINTS" id="PR00038">
    <property type="entry name" value="HTHLUXR"/>
</dbReference>
<keyword evidence="2" id="KW-0238">DNA-binding</keyword>
<sequence>MGSRWCAKNNLRAIIDEPATSTGMRMGLIKGSLLIDTHQFVNERFGPEAWRMQVAELPAIERAAVLRPVSACWYELSAFRGLLHALCEYSGSKRCSVMEELGRFTAARELSGPQRWPLHLSQPCFAAQNLNLCWRRMFDVGQWTSQHENGSLALKLTGWEGEPHLCDWNTGYLRSALELLGWQVNQFEHTAGPACGETACAFNAVVQWKSGVVRVRKLTSETELLHMARALAQYSQAEELARLIVELIRAQLDCADAQLWVREDEGEEMRLLCTAGEWRRGSQRSCLLLETRGRTVGRIEVRHVQAQLDQAAAHLLDELLPFMASSLANALGSRAPAPGTVRNDDEAFSQRLLAARHLWALTARQADVLTLAVQGKTNKEIALELGCQKSTVELHMSHILRKCGADNRSMLTSSFWSLR</sequence>
<dbReference type="SMART" id="SM00421">
    <property type="entry name" value="HTH_LUXR"/>
    <property type="match status" value="1"/>
</dbReference>
<dbReference type="GO" id="GO:0006355">
    <property type="term" value="P:regulation of DNA-templated transcription"/>
    <property type="evidence" value="ECO:0007669"/>
    <property type="project" value="InterPro"/>
</dbReference>
<proteinExistence type="predicted"/>
<dbReference type="Proteomes" id="UP000032702">
    <property type="component" value="Unassembled WGS sequence"/>
</dbReference>
<dbReference type="InterPro" id="IPR016032">
    <property type="entry name" value="Sig_transdc_resp-reg_C-effctor"/>
</dbReference>
<protein>
    <submittedName>
        <fullName evidence="5">Transcriptional regulator, LuxR family protein</fullName>
    </submittedName>
</protein>
<keyword evidence="1" id="KW-0805">Transcription regulation</keyword>
<dbReference type="AlphaFoldDB" id="Q08XI1"/>
<evidence type="ECO:0000313" key="5">
    <source>
        <dbReference type="EMBL" id="EAU65193.1"/>
    </source>
</evidence>
<dbReference type="Pfam" id="PF00196">
    <property type="entry name" value="GerE"/>
    <property type="match status" value="1"/>
</dbReference>
<dbReference type="PANTHER" id="PTHR44688">
    <property type="entry name" value="DNA-BINDING TRANSCRIPTIONAL ACTIVATOR DEVR_DOSR"/>
    <property type="match status" value="1"/>
</dbReference>
<comment type="caution">
    <text evidence="5">The sequence shown here is derived from an EMBL/GenBank/DDBJ whole genome shotgun (WGS) entry which is preliminary data.</text>
</comment>
<organism evidence="5 6">
    <name type="scientific">Stigmatella aurantiaca (strain DW4/3-1)</name>
    <dbReference type="NCBI Taxonomy" id="378806"/>
    <lineage>
        <taxon>Bacteria</taxon>
        <taxon>Pseudomonadati</taxon>
        <taxon>Myxococcota</taxon>
        <taxon>Myxococcia</taxon>
        <taxon>Myxococcales</taxon>
        <taxon>Cystobacterineae</taxon>
        <taxon>Archangiaceae</taxon>
        <taxon>Stigmatella</taxon>
    </lineage>
</organism>
<dbReference type="InterPro" id="IPR000792">
    <property type="entry name" value="Tscrpt_reg_LuxR_C"/>
</dbReference>
<evidence type="ECO:0000256" key="2">
    <source>
        <dbReference type="ARBA" id="ARBA00023125"/>
    </source>
</evidence>
<dbReference type="PROSITE" id="PS50043">
    <property type="entry name" value="HTH_LUXR_2"/>
    <property type="match status" value="1"/>
</dbReference>
<evidence type="ECO:0000256" key="3">
    <source>
        <dbReference type="ARBA" id="ARBA00023163"/>
    </source>
</evidence>
<dbReference type="Gene3D" id="1.10.10.10">
    <property type="entry name" value="Winged helix-like DNA-binding domain superfamily/Winged helix DNA-binding domain"/>
    <property type="match status" value="1"/>
</dbReference>
<evidence type="ECO:0000259" key="4">
    <source>
        <dbReference type="PROSITE" id="PS50043"/>
    </source>
</evidence>
<name>Q08XI1_STIAD</name>
<dbReference type="SUPFAM" id="SSF46894">
    <property type="entry name" value="C-terminal effector domain of the bipartite response regulators"/>
    <property type="match status" value="1"/>
</dbReference>